<dbReference type="AlphaFoldDB" id="A0A6L2M7T8"/>
<reference evidence="1" key="1">
    <citation type="journal article" date="2019" name="Sci. Rep.">
        <title>Draft genome of Tanacetum cinerariifolium, the natural source of mosquito coil.</title>
        <authorList>
            <person name="Yamashiro T."/>
            <person name="Shiraishi A."/>
            <person name="Satake H."/>
            <person name="Nakayama K."/>
        </authorList>
    </citation>
    <scope>NUCLEOTIDE SEQUENCE</scope>
</reference>
<gene>
    <name evidence="1" type="ORF">Tci_041467</name>
</gene>
<sequence>MRDAKKEKQNVSIVGPRESINQWPRFTASDQKYAKHVGLRRILRLQVRVLRTWSPSSKDQDDIGLTRLW</sequence>
<proteinExistence type="predicted"/>
<accession>A0A6L2M7T8</accession>
<protein>
    <submittedName>
        <fullName evidence="1">Uncharacterized protein</fullName>
    </submittedName>
</protein>
<name>A0A6L2M7T8_TANCI</name>
<comment type="caution">
    <text evidence="1">The sequence shown here is derived from an EMBL/GenBank/DDBJ whole genome shotgun (WGS) entry which is preliminary data.</text>
</comment>
<organism evidence="1">
    <name type="scientific">Tanacetum cinerariifolium</name>
    <name type="common">Dalmatian daisy</name>
    <name type="synonym">Chrysanthemum cinerariifolium</name>
    <dbReference type="NCBI Taxonomy" id="118510"/>
    <lineage>
        <taxon>Eukaryota</taxon>
        <taxon>Viridiplantae</taxon>
        <taxon>Streptophyta</taxon>
        <taxon>Embryophyta</taxon>
        <taxon>Tracheophyta</taxon>
        <taxon>Spermatophyta</taxon>
        <taxon>Magnoliopsida</taxon>
        <taxon>eudicotyledons</taxon>
        <taxon>Gunneridae</taxon>
        <taxon>Pentapetalae</taxon>
        <taxon>asterids</taxon>
        <taxon>campanulids</taxon>
        <taxon>Asterales</taxon>
        <taxon>Asteraceae</taxon>
        <taxon>Asteroideae</taxon>
        <taxon>Anthemideae</taxon>
        <taxon>Anthemidinae</taxon>
        <taxon>Tanacetum</taxon>
    </lineage>
</organism>
<dbReference type="EMBL" id="BKCJ010005945">
    <property type="protein sequence ID" value="GEU69489.1"/>
    <property type="molecule type" value="Genomic_DNA"/>
</dbReference>
<evidence type="ECO:0000313" key="1">
    <source>
        <dbReference type="EMBL" id="GEU69489.1"/>
    </source>
</evidence>